<sequence>MARIGPGDVTLTMADLRVVTRFAAECAAVALPLFDAPDDGRPRAALAAAWAFADGAERSRLQRVTAVDAARAAKDAHTPAGRHAALAAADAAASAYLHPLAKATQVGHILRAAAHAAHAVELADGDAPRSGDAQLDRARRRATPELVDVLCRYPRAAAGRSRVAALTTALDDALRDR</sequence>
<dbReference type="InterPro" id="IPR048667">
    <property type="entry name" value="Imm5-like"/>
</dbReference>
<keyword evidence="3" id="KW-1185">Reference proteome</keyword>
<feature type="domain" description="Imm-5-like" evidence="1">
    <location>
        <begin position="13"/>
        <end position="132"/>
    </location>
</feature>
<dbReference type="GeneID" id="98052042"/>
<evidence type="ECO:0000313" key="3">
    <source>
        <dbReference type="Proteomes" id="UP000549695"/>
    </source>
</evidence>
<evidence type="ECO:0000313" key="2">
    <source>
        <dbReference type="EMBL" id="NYG01986.1"/>
    </source>
</evidence>
<dbReference type="Pfam" id="PF21805">
    <property type="entry name" value="Imm5_like"/>
    <property type="match status" value="1"/>
</dbReference>
<dbReference type="RefSeq" id="WP_179761048.1">
    <property type="nucleotide sequence ID" value="NZ_BAAAJZ010000001.1"/>
</dbReference>
<dbReference type="Proteomes" id="UP000549695">
    <property type="component" value="Unassembled WGS sequence"/>
</dbReference>
<name>A0A852W7X3_PSEA5</name>
<proteinExistence type="predicted"/>
<accession>A0A852W7X3</accession>
<dbReference type="AlphaFoldDB" id="A0A852W7X3"/>
<dbReference type="EMBL" id="JACCCZ010000001">
    <property type="protein sequence ID" value="NYG01986.1"/>
    <property type="molecule type" value="Genomic_DNA"/>
</dbReference>
<evidence type="ECO:0000259" key="1">
    <source>
        <dbReference type="Pfam" id="PF21805"/>
    </source>
</evidence>
<comment type="caution">
    <text evidence="2">The sequence shown here is derived from an EMBL/GenBank/DDBJ whole genome shotgun (WGS) entry which is preliminary data.</text>
</comment>
<reference evidence="2 3" key="1">
    <citation type="submission" date="2020-07" db="EMBL/GenBank/DDBJ databases">
        <title>Sequencing the genomes of 1000 actinobacteria strains.</title>
        <authorList>
            <person name="Klenk H.-P."/>
        </authorList>
    </citation>
    <scope>NUCLEOTIDE SEQUENCE [LARGE SCALE GENOMIC DNA]</scope>
    <source>
        <strain evidence="2 3">DSM 44749</strain>
    </source>
</reference>
<protein>
    <recommendedName>
        <fullName evidence="1">Imm-5-like domain-containing protein</fullName>
    </recommendedName>
</protein>
<organism evidence="2 3">
    <name type="scientific">Pseudonocardia alni</name>
    <name type="common">Amycolata alni</name>
    <dbReference type="NCBI Taxonomy" id="33907"/>
    <lineage>
        <taxon>Bacteria</taxon>
        <taxon>Bacillati</taxon>
        <taxon>Actinomycetota</taxon>
        <taxon>Actinomycetes</taxon>
        <taxon>Pseudonocardiales</taxon>
        <taxon>Pseudonocardiaceae</taxon>
        <taxon>Pseudonocardia</taxon>
    </lineage>
</organism>
<gene>
    <name evidence="2" type="ORF">HDA37_002271</name>
</gene>